<evidence type="ECO:0000313" key="2">
    <source>
        <dbReference type="Proteomes" id="UP000184268"/>
    </source>
</evidence>
<dbReference type="RefSeq" id="WP_067655526.1">
    <property type="nucleotide sequence ID" value="NZ_FQXG01000003.1"/>
</dbReference>
<dbReference type="EMBL" id="FQXG01000003">
    <property type="protein sequence ID" value="SHH58850.1"/>
    <property type="molecule type" value="Genomic_DNA"/>
</dbReference>
<proteinExistence type="predicted"/>
<protein>
    <submittedName>
        <fullName evidence="1">Uncharacterized protein</fullName>
    </submittedName>
</protein>
<accession>A0A1M5U7G8</accession>
<reference evidence="2" key="1">
    <citation type="submission" date="2016-11" db="EMBL/GenBank/DDBJ databases">
        <authorList>
            <person name="Varghese N."/>
            <person name="Submissions S."/>
        </authorList>
    </citation>
    <scope>NUCLEOTIDE SEQUENCE [LARGE SCALE GENOMIC DNA]</scope>
    <source>
        <strain evidence="2">DSM 16917</strain>
    </source>
</reference>
<dbReference type="AlphaFoldDB" id="A0A1M5U7G8"/>
<sequence>MIDLESARQSAELLRGLAGGLKRIRNALDQIEQTLKDGDESLPISVYPSLRVLPKEVQCWNALPKAQKGLLVERTNVEQGSIGLVYQACRDFEDELSCDEWGSAERLEGARETLADCVFDARLVLDKAYETVLGIQGSLFDQLETMAAHHGKQAQKGKQLDKQSCACLGAMERDLGSVRRDLGAEHPELADSLREVIVGLQNEHARDLPVLGDVVRHQGMDQEGVAESLETLIVAQRQAKQADLRPGR</sequence>
<keyword evidence="2" id="KW-1185">Reference proteome</keyword>
<organism evidence="1 2">
    <name type="scientific">Ferrimonas marina</name>
    <dbReference type="NCBI Taxonomy" id="299255"/>
    <lineage>
        <taxon>Bacteria</taxon>
        <taxon>Pseudomonadati</taxon>
        <taxon>Pseudomonadota</taxon>
        <taxon>Gammaproteobacteria</taxon>
        <taxon>Alteromonadales</taxon>
        <taxon>Ferrimonadaceae</taxon>
        <taxon>Ferrimonas</taxon>
    </lineage>
</organism>
<gene>
    <name evidence="1" type="ORF">SAMN02745129_2437</name>
</gene>
<name>A0A1M5U7G8_9GAMM</name>
<dbReference type="Proteomes" id="UP000184268">
    <property type="component" value="Unassembled WGS sequence"/>
</dbReference>
<evidence type="ECO:0000313" key="1">
    <source>
        <dbReference type="EMBL" id="SHH58850.1"/>
    </source>
</evidence>